<reference evidence="1" key="1">
    <citation type="submission" date="2020-09" db="EMBL/GenBank/DDBJ databases">
        <title>Genome-Enabled Discovery of Anthraquinone Biosynthesis in Senna tora.</title>
        <authorList>
            <person name="Kang S.-H."/>
            <person name="Pandey R.P."/>
            <person name="Lee C.-M."/>
            <person name="Sim J.-S."/>
            <person name="Jeong J.-T."/>
            <person name="Choi B.-S."/>
            <person name="Jung M."/>
            <person name="Ginzburg D."/>
            <person name="Zhao K."/>
            <person name="Won S.Y."/>
            <person name="Oh T.-J."/>
            <person name="Yu Y."/>
            <person name="Kim N.-H."/>
            <person name="Lee O.R."/>
            <person name="Lee T.-H."/>
            <person name="Bashyal P."/>
            <person name="Kim T.-S."/>
            <person name="Lee W.-H."/>
            <person name="Kawkins C."/>
            <person name="Kim C.-K."/>
            <person name="Kim J.S."/>
            <person name="Ahn B.O."/>
            <person name="Rhee S.Y."/>
            <person name="Sohng J.K."/>
        </authorList>
    </citation>
    <scope>NUCLEOTIDE SEQUENCE</scope>
    <source>
        <tissue evidence="1">Leaf</tissue>
    </source>
</reference>
<name>A0A834XCH6_9FABA</name>
<sequence length="20" mass="2276">MASASPAGSCLRCEWRQQFF</sequence>
<organism evidence="1 2">
    <name type="scientific">Senna tora</name>
    <dbReference type="NCBI Taxonomy" id="362788"/>
    <lineage>
        <taxon>Eukaryota</taxon>
        <taxon>Viridiplantae</taxon>
        <taxon>Streptophyta</taxon>
        <taxon>Embryophyta</taxon>
        <taxon>Tracheophyta</taxon>
        <taxon>Spermatophyta</taxon>
        <taxon>Magnoliopsida</taxon>
        <taxon>eudicotyledons</taxon>
        <taxon>Gunneridae</taxon>
        <taxon>Pentapetalae</taxon>
        <taxon>rosids</taxon>
        <taxon>fabids</taxon>
        <taxon>Fabales</taxon>
        <taxon>Fabaceae</taxon>
        <taxon>Caesalpinioideae</taxon>
        <taxon>Cassia clade</taxon>
        <taxon>Senna</taxon>
    </lineage>
</organism>
<accession>A0A834XCH6</accession>
<dbReference type="EMBL" id="JAAIUW010000002">
    <property type="protein sequence ID" value="KAF7842529.1"/>
    <property type="molecule type" value="Genomic_DNA"/>
</dbReference>
<protein>
    <submittedName>
        <fullName evidence="1">Uncharacterized protein</fullName>
    </submittedName>
</protein>
<keyword evidence="2" id="KW-1185">Reference proteome</keyword>
<comment type="caution">
    <text evidence="1">The sequence shown here is derived from an EMBL/GenBank/DDBJ whole genome shotgun (WGS) entry which is preliminary data.</text>
</comment>
<dbReference type="AlphaFoldDB" id="A0A834XCH6"/>
<evidence type="ECO:0000313" key="1">
    <source>
        <dbReference type="EMBL" id="KAF7842529.1"/>
    </source>
</evidence>
<evidence type="ECO:0000313" key="2">
    <source>
        <dbReference type="Proteomes" id="UP000634136"/>
    </source>
</evidence>
<proteinExistence type="predicted"/>
<gene>
    <name evidence="1" type="ORF">G2W53_004827</name>
</gene>
<dbReference type="Proteomes" id="UP000634136">
    <property type="component" value="Unassembled WGS sequence"/>
</dbReference>